<comment type="subcellular location">
    <subcellularLocation>
        <location evidence="1">Cell outer membrane</location>
    </subcellularLocation>
</comment>
<evidence type="ECO:0000256" key="2">
    <source>
        <dbReference type="ARBA" id="ARBA00006275"/>
    </source>
</evidence>
<feature type="signal peptide" evidence="7">
    <location>
        <begin position="1"/>
        <end position="21"/>
    </location>
</feature>
<feature type="domain" description="RagB/SusD" evidence="8">
    <location>
        <begin position="402"/>
        <end position="560"/>
    </location>
</feature>
<feature type="domain" description="SusD-like N-terminal" evidence="9">
    <location>
        <begin position="27"/>
        <end position="200"/>
    </location>
</feature>
<evidence type="ECO:0000313" key="11">
    <source>
        <dbReference type="Proteomes" id="UP000186685"/>
    </source>
</evidence>
<proteinExistence type="inferred from homology"/>
<keyword evidence="5" id="KW-0998">Cell outer membrane</keyword>
<evidence type="ECO:0000259" key="9">
    <source>
        <dbReference type="Pfam" id="PF14322"/>
    </source>
</evidence>
<dbReference type="InterPro" id="IPR011990">
    <property type="entry name" value="TPR-like_helical_dom_sf"/>
</dbReference>
<comment type="caution">
    <text evidence="10">The sequence shown here is derived from an EMBL/GenBank/DDBJ whole genome shotgun (WGS) entry which is preliminary data.</text>
</comment>
<evidence type="ECO:0000256" key="4">
    <source>
        <dbReference type="ARBA" id="ARBA00023136"/>
    </source>
</evidence>
<dbReference type="PROSITE" id="PS51257">
    <property type="entry name" value="PROKAR_LIPOPROTEIN"/>
    <property type="match status" value="1"/>
</dbReference>
<evidence type="ECO:0000313" key="10">
    <source>
        <dbReference type="EMBL" id="OKZ10981.1"/>
    </source>
</evidence>
<dbReference type="GO" id="GO:0009279">
    <property type="term" value="C:cell outer membrane"/>
    <property type="evidence" value="ECO:0007669"/>
    <property type="project" value="UniProtKB-SubCell"/>
</dbReference>
<protein>
    <submittedName>
        <fullName evidence="10">RagB/SusD family nutrient uptake outer membrane protein</fullName>
    </submittedName>
</protein>
<evidence type="ECO:0000256" key="3">
    <source>
        <dbReference type="ARBA" id="ARBA00022729"/>
    </source>
</evidence>
<reference evidence="10 11" key="1">
    <citation type="journal article" date="2016" name="Nat. Biotechnol.">
        <title>Measurement of bacterial replication rates in microbial communities.</title>
        <authorList>
            <person name="Brown C.T."/>
            <person name="Olm M.R."/>
            <person name="Thomas B.C."/>
            <person name="Banfield J.F."/>
        </authorList>
    </citation>
    <scope>NUCLEOTIDE SEQUENCE [LARGE SCALE GENOMIC DNA]</scope>
    <source>
        <strain evidence="10">45_130</strain>
    </source>
</reference>
<evidence type="ECO:0000256" key="5">
    <source>
        <dbReference type="ARBA" id="ARBA00023237"/>
    </source>
</evidence>
<evidence type="ECO:0000259" key="8">
    <source>
        <dbReference type="Pfam" id="PF07980"/>
    </source>
</evidence>
<evidence type="ECO:0000256" key="1">
    <source>
        <dbReference type="ARBA" id="ARBA00004442"/>
    </source>
</evidence>
<dbReference type="Pfam" id="PF07980">
    <property type="entry name" value="SusD_RagB"/>
    <property type="match status" value="1"/>
</dbReference>
<dbReference type="AlphaFoldDB" id="A0A854C5X9"/>
<dbReference type="EMBL" id="MNQR01000017">
    <property type="protein sequence ID" value="OKZ10981.1"/>
    <property type="molecule type" value="Genomic_DNA"/>
</dbReference>
<keyword evidence="4" id="KW-0472">Membrane</keyword>
<name>A0A854C5X9_9BACT</name>
<evidence type="ECO:0000256" key="6">
    <source>
        <dbReference type="SAM" id="MobiDB-lite"/>
    </source>
</evidence>
<accession>A0A854C5X9</accession>
<organism evidence="10 11">
    <name type="scientific">Phocaeicola plebeius</name>
    <dbReference type="NCBI Taxonomy" id="310297"/>
    <lineage>
        <taxon>Bacteria</taxon>
        <taxon>Pseudomonadati</taxon>
        <taxon>Bacteroidota</taxon>
        <taxon>Bacteroidia</taxon>
        <taxon>Bacteroidales</taxon>
        <taxon>Bacteroidaceae</taxon>
        <taxon>Phocaeicola</taxon>
    </lineage>
</organism>
<dbReference type="Pfam" id="PF14322">
    <property type="entry name" value="SusD-like_3"/>
    <property type="match status" value="1"/>
</dbReference>
<dbReference type="InterPro" id="IPR033985">
    <property type="entry name" value="SusD-like_N"/>
</dbReference>
<dbReference type="Gene3D" id="1.25.40.390">
    <property type="match status" value="1"/>
</dbReference>
<evidence type="ECO:0000256" key="7">
    <source>
        <dbReference type="SAM" id="SignalP"/>
    </source>
</evidence>
<feature type="chain" id="PRO_5032447451" evidence="7">
    <location>
        <begin position="22"/>
        <end position="560"/>
    </location>
</feature>
<gene>
    <name evidence="10" type="ORF">BHV76_05410</name>
</gene>
<dbReference type="SUPFAM" id="SSF48452">
    <property type="entry name" value="TPR-like"/>
    <property type="match status" value="1"/>
</dbReference>
<dbReference type="InterPro" id="IPR012944">
    <property type="entry name" value="SusD_RagB_dom"/>
</dbReference>
<comment type="similarity">
    <text evidence="2">Belongs to the SusD family.</text>
</comment>
<feature type="region of interest" description="Disordered" evidence="6">
    <location>
        <begin position="62"/>
        <end position="81"/>
    </location>
</feature>
<sequence>MKTKIFLGCMMTASLLTVSCADLLQEDPRGKLTPENYFSTQEELNMSVYSLYSKVNASQTRTNPQYPQWQGDDITTNPGSNKQAAAEIDRFAPVNSNKGVKDCWADHYAIIKAANFIILNASKTPTDETSMKQAIGQAKFWRAYAYFTLVRIFGDIPLTLDNENDDFTMTPSPVEKVYEQIVADLTSEECESLPESYKDAPAFMNGVNVYVTKAALQSTRAAVYMAMAGWPLEKGASYYAKAAEEAKKVIEGAQNGTYDIRMDDNYYDVYAMSNNYNKETILGINYSPNVDWVQDSQLTSCNQFESIGGWGDAWGEIRFWKRFPEGPRKDAIYDPQILKPNKDGKGYELHDWYEKSGEGWVFPECHPMFSVFSVNWDPASKANIDAPYDYTLPASQNMCNGHRHRLIRYAEVKLWYAEAAARAGEADLTLARQCLKDVRKRGMVGDTYGSKKKTYADDGSWKVINGVDIDQMNASQLAEAAFEEHGWEVAGYWVALVTRRADQFRMKLLQKTFEERVGNPEVEVAPGVKVKEGVEVSGTWSDSKVYMPYPDTDSAKNPHL</sequence>
<dbReference type="Proteomes" id="UP000186685">
    <property type="component" value="Unassembled WGS sequence"/>
</dbReference>
<keyword evidence="3 7" id="KW-0732">Signal</keyword>